<proteinExistence type="predicted"/>
<feature type="region of interest" description="Disordered" evidence="1">
    <location>
        <begin position="365"/>
        <end position="433"/>
    </location>
</feature>
<sequence>MAAFSQAQSRFPSSGRAGMTRGSLMMLAAALSQPAGVAAGGNFMEMRPQQNPEVVAHLLDMREAFPKAPDNGTFADGPAHPTHFGPDGCVGLLKSNLGTCVIRADCGKADVSKVDFSFVCLSKEAVTKQHSYGVGGFDADEVFDSGVPCDGCSTVAYAQLTGGKLVHNEVLKAGGGADDSAAAKRTLTSVEGGNRSDDRADQTGTDDQHGQKSGGGQHDGQTGGQKQFRGKGVTEDRMSTPAITRMSQEAAFFGPSACIATYLSQTGTCIIQTRCRGVDLSSFAVGVTCLDKTGDYTRYLFGKNGFDDEEIFDTTLPCKACVGVGEQPSYQLSGLVPKAIVQDLSSLKSELSSLRREVTQLKTISKSKDKKNALRPASSPAPAPSQADDSDDGGNTTNTKPAKSAGKDAKAGQQLLDASSDTGDAAGSGKLTVRDLLRRLVKQEH</sequence>
<feature type="compositionally biased region" description="Basic and acidic residues" evidence="1">
    <location>
        <begin position="194"/>
        <end position="210"/>
    </location>
</feature>
<feature type="compositionally biased region" description="Gly residues" evidence="1">
    <location>
        <begin position="212"/>
        <end position="223"/>
    </location>
</feature>
<gene>
    <name evidence="2" type="ORF">ACAT0790_LOCUS59572</name>
</gene>
<name>A0A7S1S373_ALECA</name>
<dbReference type="AlphaFoldDB" id="A0A7S1S373"/>
<feature type="region of interest" description="Disordered" evidence="1">
    <location>
        <begin position="186"/>
        <end position="236"/>
    </location>
</feature>
<dbReference type="EMBL" id="HBGE01100121">
    <property type="protein sequence ID" value="CAD9182800.1"/>
    <property type="molecule type" value="Transcribed_RNA"/>
</dbReference>
<organism evidence="2">
    <name type="scientific">Alexandrium catenella</name>
    <name type="common">Red tide dinoflagellate</name>
    <name type="synonym">Gonyaulax catenella</name>
    <dbReference type="NCBI Taxonomy" id="2925"/>
    <lineage>
        <taxon>Eukaryota</taxon>
        <taxon>Sar</taxon>
        <taxon>Alveolata</taxon>
        <taxon>Dinophyceae</taxon>
        <taxon>Gonyaulacales</taxon>
        <taxon>Pyrocystaceae</taxon>
        <taxon>Alexandrium</taxon>
    </lineage>
</organism>
<reference evidence="2" key="1">
    <citation type="submission" date="2021-01" db="EMBL/GenBank/DDBJ databases">
        <authorList>
            <person name="Corre E."/>
            <person name="Pelletier E."/>
            <person name="Niang G."/>
            <person name="Scheremetjew M."/>
            <person name="Finn R."/>
            <person name="Kale V."/>
            <person name="Holt S."/>
            <person name="Cochrane G."/>
            <person name="Meng A."/>
            <person name="Brown T."/>
            <person name="Cohen L."/>
        </authorList>
    </citation>
    <scope>NUCLEOTIDE SEQUENCE</scope>
    <source>
        <strain evidence="2">OF101</strain>
    </source>
</reference>
<accession>A0A7S1S373</accession>
<feature type="compositionally biased region" description="Low complexity" evidence="1">
    <location>
        <begin position="376"/>
        <end position="399"/>
    </location>
</feature>
<protein>
    <submittedName>
        <fullName evidence="2">Uncharacterized protein</fullName>
    </submittedName>
</protein>
<evidence type="ECO:0000256" key="1">
    <source>
        <dbReference type="SAM" id="MobiDB-lite"/>
    </source>
</evidence>
<evidence type="ECO:0000313" key="2">
    <source>
        <dbReference type="EMBL" id="CAD9182800.1"/>
    </source>
</evidence>